<dbReference type="EC" id="3.4.16.-" evidence="6"/>
<reference evidence="7" key="2">
    <citation type="submission" date="2020-12" db="EMBL/GenBank/DDBJ databases">
        <authorList>
            <person name="Kanost M."/>
        </authorList>
    </citation>
    <scope>NUCLEOTIDE SEQUENCE</scope>
</reference>
<dbReference type="Proteomes" id="UP000791440">
    <property type="component" value="Unassembled WGS sequence"/>
</dbReference>
<evidence type="ECO:0000256" key="2">
    <source>
        <dbReference type="ARBA" id="ARBA00022670"/>
    </source>
</evidence>
<sequence>MTKQNAIHNEPCSANDKIDNGTALILTPYIKEGRVKAARNASRVDPDLFLGYESYSGYFTVNKKYNSNLFFWYFPMKKASNDSPWVIWLQGGPGASSMTGLFDEIGPFKVNSAGKLEANPYTWLQNHSLVFIDNPVGTGFSFTDNAKGYVKNMSTYSNHLFSVLKQFLQIFPELRTRPLYIAGESYAGKYVPALGMEIYNHRNTPGLDINLKGLIIGNAYVHPEMIARLSSSFYYFGLLEKEQLDSVKPLMDAFQQDIANNRSVEAKDKWVSLIHILLLLTHQKHAYNFLRDDLALGNYMQFLKKSEVKRAIHVGDIKFSFINVTVNIEMAPDFLSSTKHLFESLLDHYKVMAYCGQLDQMLPCVFTSENYRTWKWGGSNEFLNATRFPFMYNNKLAGYHKSGGRLTEVVVRGAGHMVPIDQPGAIQNLISRWTHDKPLSKWFDILQGSFIQDFVRNHTKVIFM</sequence>
<keyword evidence="5" id="KW-0325">Glycoprotein</keyword>
<dbReference type="GO" id="GO:0006508">
    <property type="term" value="P:proteolysis"/>
    <property type="evidence" value="ECO:0007669"/>
    <property type="project" value="UniProtKB-KW"/>
</dbReference>
<evidence type="ECO:0000256" key="4">
    <source>
        <dbReference type="ARBA" id="ARBA00022801"/>
    </source>
</evidence>
<dbReference type="PANTHER" id="PTHR11802:SF472">
    <property type="entry name" value="SERINE CARBOXYPEPTIDASE CPVL-RELATED"/>
    <property type="match status" value="1"/>
</dbReference>
<dbReference type="Pfam" id="PF00450">
    <property type="entry name" value="Peptidase_S10"/>
    <property type="match status" value="1"/>
</dbReference>
<proteinExistence type="inferred from homology"/>
<dbReference type="GO" id="GO:0004185">
    <property type="term" value="F:serine-type carboxypeptidase activity"/>
    <property type="evidence" value="ECO:0007669"/>
    <property type="project" value="UniProtKB-UniRule"/>
</dbReference>
<protein>
    <recommendedName>
        <fullName evidence="6">Carboxypeptidase</fullName>
        <ecNumber evidence="6">3.4.16.-</ecNumber>
    </recommendedName>
</protein>
<keyword evidence="1 6" id="KW-0121">Carboxypeptidase</keyword>
<keyword evidence="8" id="KW-1185">Reference proteome</keyword>
<keyword evidence="2 6" id="KW-0645">Protease</keyword>
<dbReference type="EMBL" id="JH668387">
    <property type="protein sequence ID" value="KAG6450428.1"/>
    <property type="molecule type" value="Genomic_DNA"/>
</dbReference>
<dbReference type="InterPro" id="IPR018202">
    <property type="entry name" value="Ser_caboxypep_ser_AS"/>
</dbReference>
<name>A0A921Z3I2_MANSE</name>
<dbReference type="PROSITE" id="PS00560">
    <property type="entry name" value="CARBOXYPEPT_SER_HIS"/>
    <property type="match status" value="1"/>
</dbReference>
<keyword evidence="3" id="KW-0732">Signal</keyword>
<keyword evidence="4 6" id="KW-0378">Hydrolase</keyword>
<evidence type="ECO:0000313" key="7">
    <source>
        <dbReference type="EMBL" id="KAG6450428.1"/>
    </source>
</evidence>
<evidence type="ECO:0000256" key="1">
    <source>
        <dbReference type="ARBA" id="ARBA00022645"/>
    </source>
</evidence>
<comment type="caution">
    <text evidence="7">The sequence shown here is derived from an EMBL/GenBank/DDBJ whole genome shotgun (WGS) entry which is preliminary data.</text>
</comment>
<dbReference type="PROSITE" id="PS00131">
    <property type="entry name" value="CARBOXYPEPT_SER_SER"/>
    <property type="match status" value="1"/>
</dbReference>
<dbReference type="InterPro" id="IPR033124">
    <property type="entry name" value="Ser_caboxypep_his_AS"/>
</dbReference>
<evidence type="ECO:0000256" key="5">
    <source>
        <dbReference type="ARBA" id="ARBA00023180"/>
    </source>
</evidence>
<accession>A0A921Z3I2</accession>
<comment type="similarity">
    <text evidence="6">Belongs to the peptidase S10 family.</text>
</comment>
<dbReference type="InterPro" id="IPR001563">
    <property type="entry name" value="Peptidase_S10"/>
</dbReference>
<dbReference type="PANTHER" id="PTHR11802">
    <property type="entry name" value="SERINE PROTEASE FAMILY S10 SERINE CARBOXYPEPTIDASE"/>
    <property type="match status" value="1"/>
</dbReference>
<evidence type="ECO:0000256" key="6">
    <source>
        <dbReference type="RuleBase" id="RU361156"/>
    </source>
</evidence>
<organism evidence="7 8">
    <name type="scientific">Manduca sexta</name>
    <name type="common">Tobacco hawkmoth</name>
    <name type="synonym">Tobacco hornworm</name>
    <dbReference type="NCBI Taxonomy" id="7130"/>
    <lineage>
        <taxon>Eukaryota</taxon>
        <taxon>Metazoa</taxon>
        <taxon>Ecdysozoa</taxon>
        <taxon>Arthropoda</taxon>
        <taxon>Hexapoda</taxon>
        <taxon>Insecta</taxon>
        <taxon>Pterygota</taxon>
        <taxon>Neoptera</taxon>
        <taxon>Endopterygota</taxon>
        <taxon>Lepidoptera</taxon>
        <taxon>Glossata</taxon>
        <taxon>Ditrysia</taxon>
        <taxon>Bombycoidea</taxon>
        <taxon>Sphingidae</taxon>
        <taxon>Sphinginae</taxon>
        <taxon>Sphingini</taxon>
        <taxon>Manduca</taxon>
    </lineage>
</organism>
<gene>
    <name evidence="7" type="ORF">O3G_MSEX006582</name>
</gene>
<evidence type="ECO:0000313" key="8">
    <source>
        <dbReference type="Proteomes" id="UP000791440"/>
    </source>
</evidence>
<evidence type="ECO:0000256" key="3">
    <source>
        <dbReference type="ARBA" id="ARBA00022729"/>
    </source>
</evidence>
<reference evidence="7" key="1">
    <citation type="journal article" date="2016" name="Insect Biochem. Mol. Biol.">
        <title>Multifaceted biological insights from a draft genome sequence of the tobacco hornworm moth, Manduca sexta.</title>
        <authorList>
            <person name="Kanost M.R."/>
            <person name="Arrese E.L."/>
            <person name="Cao X."/>
            <person name="Chen Y.R."/>
            <person name="Chellapilla S."/>
            <person name="Goldsmith M.R."/>
            <person name="Grosse-Wilde E."/>
            <person name="Heckel D.G."/>
            <person name="Herndon N."/>
            <person name="Jiang H."/>
            <person name="Papanicolaou A."/>
            <person name="Qu J."/>
            <person name="Soulages J.L."/>
            <person name="Vogel H."/>
            <person name="Walters J."/>
            <person name="Waterhouse R.M."/>
            <person name="Ahn S.J."/>
            <person name="Almeida F.C."/>
            <person name="An C."/>
            <person name="Aqrawi P."/>
            <person name="Bretschneider A."/>
            <person name="Bryant W.B."/>
            <person name="Bucks S."/>
            <person name="Chao H."/>
            <person name="Chevignon G."/>
            <person name="Christen J.M."/>
            <person name="Clarke D.F."/>
            <person name="Dittmer N.T."/>
            <person name="Ferguson L.C.F."/>
            <person name="Garavelou S."/>
            <person name="Gordon K.H.J."/>
            <person name="Gunaratna R.T."/>
            <person name="Han Y."/>
            <person name="Hauser F."/>
            <person name="He Y."/>
            <person name="Heidel-Fischer H."/>
            <person name="Hirsh A."/>
            <person name="Hu Y."/>
            <person name="Jiang H."/>
            <person name="Kalra D."/>
            <person name="Klinner C."/>
            <person name="Konig C."/>
            <person name="Kovar C."/>
            <person name="Kroll A.R."/>
            <person name="Kuwar S.S."/>
            <person name="Lee S.L."/>
            <person name="Lehman R."/>
            <person name="Li K."/>
            <person name="Li Z."/>
            <person name="Liang H."/>
            <person name="Lovelace S."/>
            <person name="Lu Z."/>
            <person name="Mansfield J.H."/>
            <person name="McCulloch K.J."/>
            <person name="Mathew T."/>
            <person name="Morton B."/>
            <person name="Muzny D.M."/>
            <person name="Neunemann D."/>
            <person name="Ongeri F."/>
            <person name="Pauchet Y."/>
            <person name="Pu L.L."/>
            <person name="Pyrousis I."/>
            <person name="Rao X.J."/>
            <person name="Redding A."/>
            <person name="Roesel C."/>
            <person name="Sanchez-Gracia A."/>
            <person name="Schaack S."/>
            <person name="Shukla A."/>
            <person name="Tetreau G."/>
            <person name="Wang Y."/>
            <person name="Xiong G.H."/>
            <person name="Traut W."/>
            <person name="Walsh T.K."/>
            <person name="Worley K.C."/>
            <person name="Wu D."/>
            <person name="Wu W."/>
            <person name="Wu Y.Q."/>
            <person name="Zhang X."/>
            <person name="Zou Z."/>
            <person name="Zucker H."/>
            <person name="Briscoe A.D."/>
            <person name="Burmester T."/>
            <person name="Clem R.J."/>
            <person name="Feyereisen R."/>
            <person name="Grimmelikhuijzen C.J.P."/>
            <person name="Hamodrakas S.J."/>
            <person name="Hansson B.S."/>
            <person name="Huguet E."/>
            <person name="Jermiin L.S."/>
            <person name="Lan Q."/>
            <person name="Lehman H.K."/>
            <person name="Lorenzen M."/>
            <person name="Merzendorfer H."/>
            <person name="Michalopoulos I."/>
            <person name="Morton D.B."/>
            <person name="Muthukrishnan S."/>
            <person name="Oakeshott J.G."/>
            <person name="Palmer W."/>
            <person name="Park Y."/>
            <person name="Passarelli A.L."/>
            <person name="Rozas J."/>
            <person name="Schwartz L.M."/>
            <person name="Smith W."/>
            <person name="Southgate A."/>
            <person name="Vilcinskas A."/>
            <person name="Vogt R."/>
            <person name="Wang P."/>
            <person name="Werren J."/>
            <person name="Yu X.Q."/>
            <person name="Zhou J.J."/>
            <person name="Brown S.J."/>
            <person name="Scherer S.E."/>
            <person name="Richards S."/>
            <person name="Blissard G.W."/>
        </authorList>
    </citation>
    <scope>NUCLEOTIDE SEQUENCE</scope>
</reference>
<dbReference type="AlphaFoldDB" id="A0A921Z3I2"/>